<organism evidence="1 2">
    <name type="scientific">Knoellia subterranea KCTC 19937</name>
    <dbReference type="NCBI Taxonomy" id="1385521"/>
    <lineage>
        <taxon>Bacteria</taxon>
        <taxon>Bacillati</taxon>
        <taxon>Actinomycetota</taxon>
        <taxon>Actinomycetes</taxon>
        <taxon>Micrococcales</taxon>
        <taxon>Intrasporangiaceae</taxon>
        <taxon>Knoellia</taxon>
    </lineage>
</organism>
<dbReference type="Proteomes" id="UP000030011">
    <property type="component" value="Unassembled WGS sequence"/>
</dbReference>
<evidence type="ECO:0000313" key="2">
    <source>
        <dbReference type="Proteomes" id="UP000030011"/>
    </source>
</evidence>
<reference evidence="1 2" key="1">
    <citation type="submission" date="2013-08" db="EMBL/GenBank/DDBJ databases">
        <title>The genome sequence of Knoellia subterranea.</title>
        <authorList>
            <person name="Zhu W."/>
            <person name="Wang G."/>
        </authorList>
    </citation>
    <scope>NUCLEOTIDE SEQUENCE [LARGE SCALE GENOMIC DNA]</scope>
    <source>
        <strain evidence="1 2">KCTC 19937</strain>
    </source>
</reference>
<dbReference type="AlphaFoldDB" id="A0A0A0JFY4"/>
<accession>A0A0A0JFY4</accession>
<name>A0A0A0JFY4_9MICO</name>
<protein>
    <submittedName>
        <fullName evidence="1">Uncharacterized protein</fullName>
    </submittedName>
</protein>
<evidence type="ECO:0000313" key="1">
    <source>
        <dbReference type="EMBL" id="KGN35689.1"/>
    </source>
</evidence>
<sequence length="53" mass="6317">MEAHDERVGLSVEKKGFQRECRRKFALVPRCTRKWARFELHDVIDIADRDQSS</sequence>
<comment type="caution">
    <text evidence="1">The sequence shown here is derived from an EMBL/GenBank/DDBJ whole genome shotgun (WGS) entry which is preliminary data.</text>
</comment>
<proteinExistence type="predicted"/>
<gene>
    <name evidence="1" type="ORF">N803_06360</name>
</gene>
<dbReference type="EMBL" id="AVPK01000017">
    <property type="protein sequence ID" value="KGN35689.1"/>
    <property type="molecule type" value="Genomic_DNA"/>
</dbReference>
<keyword evidence="2" id="KW-1185">Reference proteome</keyword>